<feature type="region of interest" description="Disordered" evidence="1">
    <location>
        <begin position="100"/>
        <end position="138"/>
    </location>
</feature>
<feature type="region of interest" description="Disordered" evidence="1">
    <location>
        <begin position="342"/>
        <end position="364"/>
    </location>
</feature>
<feature type="compositionally biased region" description="Pro residues" evidence="1">
    <location>
        <begin position="107"/>
        <end position="120"/>
    </location>
</feature>
<feature type="region of interest" description="Disordered" evidence="1">
    <location>
        <begin position="25"/>
        <end position="72"/>
    </location>
</feature>
<accession>A0A4Y7PK21</accession>
<gene>
    <name evidence="2" type="ORF">BD410DRAFT_902615</name>
</gene>
<protein>
    <submittedName>
        <fullName evidence="2">Uncharacterized protein</fullName>
    </submittedName>
</protein>
<evidence type="ECO:0000313" key="3">
    <source>
        <dbReference type="Proteomes" id="UP000294933"/>
    </source>
</evidence>
<reference evidence="2 3" key="1">
    <citation type="submission" date="2018-06" db="EMBL/GenBank/DDBJ databases">
        <title>A transcriptomic atlas of mushroom development highlights an independent origin of complex multicellularity.</title>
        <authorList>
            <consortium name="DOE Joint Genome Institute"/>
            <person name="Krizsan K."/>
            <person name="Almasi E."/>
            <person name="Merenyi Z."/>
            <person name="Sahu N."/>
            <person name="Viragh M."/>
            <person name="Koszo T."/>
            <person name="Mondo S."/>
            <person name="Kiss B."/>
            <person name="Balint B."/>
            <person name="Kues U."/>
            <person name="Barry K."/>
            <person name="Hegedus J.C."/>
            <person name="Henrissat B."/>
            <person name="Johnson J."/>
            <person name="Lipzen A."/>
            <person name="Ohm R."/>
            <person name="Nagy I."/>
            <person name="Pangilinan J."/>
            <person name="Yan J."/>
            <person name="Xiong Y."/>
            <person name="Grigoriev I.V."/>
            <person name="Hibbett D.S."/>
            <person name="Nagy L.G."/>
        </authorList>
    </citation>
    <scope>NUCLEOTIDE SEQUENCE [LARGE SCALE GENOMIC DNA]</scope>
    <source>
        <strain evidence="2 3">SZMC22713</strain>
    </source>
</reference>
<feature type="compositionally biased region" description="Acidic residues" evidence="1">
    <location>
        <begin position="32"/>
        <end position="42"/>
    </location>
</feature>
<dbReference type="EMBL" id="ML170277">
    <property type="protein sequence ID" value="TDL15396.1"/>
    <property type="molecule type" value="Genomic_DNA"/>
</dbReference>
<organism evidence="2 3">
    <name type="scientific">Rickenella mellea</name>
    <dbReference type="NCBI Taxonomy" id="50990"/>
    <lineage>
        <taxon>Eukaryota</taxon>
        <taxon>Fungi</taxon>
        <taxon>Dikarya</taxon>
        <taxon>Basidiomycota</taxon>
        <taxon>Agaricomycotina</taxon>
        <taxon>Agaricomycetes</taxon>
        <taxon>Hymenochaetales</taxon>
        <taxon>Rickenellaceae</taxon>
        <taxon>Rickenella</taxon>
    </lineage>
</organism>
<keyword evidence="3" id="KW-1185">Reference proteome</keyword>
<feature type="compositionally biased region" description="Polar residues" evidence="1">
    <location>
        <begin position="126"/>
        <end position="138"/>
    </location>
</feature>
<dbReference type="OrthoDB" id="3238849at2759"/>
<feature type="compositionally biased region" description="Basic and acidic residues" evidence="1">
    <location>
        <begin position="43"/>
        <end position="61"/>
    </location>
</feature>
<sequence>MCVAFREEAALAKQEASASAQLHEVLRRGRDVDDDNDNDNDNDERRRFRPDWDTLEPDSRSRQKRRPDRWTNWCSPASPTYFAVQRTTISCHSDIQEARQNMNPFGSTPPNPSPYPPGRFPIPQSEDPNTLRPNEPVNNWETNHAADMHGPVRHSVISIEPPTSPTMSVSGGLYADTLTTFPNVRGPNLGKLTKVYYRLLGKHSGPYRSLFAIHADDHSLSFIYAQHVPPPRIAENYISFICDREQIHRSRANMFISTHKAGAQVHEMEYSVVQSMEKYLLREGGRGLSEDDPFLISIDISSTLSRDAASQPLPLWVEAYRTTSTIITTGCRAVFSCLYTPPSRPHRGESGDDEEDLPASPSDV</sequence>
<proteinExistence type="predicted"/>
<evidence type="ECO:0000313" key="2">
    <source>
        <dbReference type="EMBL" id="TDL15396.1"/>
    </source>
</evidence>
<dbReference type="VEuPathDB" id="FungiDB:BD410DRAFT_902615"/>
<dbReference type="Proteomes" id="UP000294933">
    <property type="component" value="Unassembled WGS sequence"/>
</dbReference>
<name>A0A4Y7PK21_9AGAM</name>
<evidence type="ECO:0000256" key="1">
    <source>
        <dbReference type="SAM" id="MobiDB-lite"/>
    </source>
</evidence>
<dbReference type="AlphaFoldDB" id="A0A4Y7PK21"/>